<dbReference type="Proteomes" id="UP000265631">
    <property type="component" value="Unassembled WGS sequence"/>
</dbReference>
<dbReference type="EMBL" id="PXXK01000011">
    <property type="protein sequence ID" value="RFN54999.1"/>
    <property type="molecule type" value="Genomic_DNA"/>
</dbReference>
<organism evidence="4 5">
    <name type="scientific">Fusarium flagelliforme</name>
    <dbReference type="NCBI Taxonomy" id="2675880"/>
    <lineage>
        <taxon>Eukaryota</taxon>
        <taxon>Fungi</taxon>
        <taxon>Dikarya</taxon>
        <taxon>Ascomycota</taxon>
        <taxon>Pezizomycotina</taxon>
        <taxon>Sordariomycetes</taxon>
        <taxon>Hypocreomycetidae</taxon>
        <taxon>Hypocreales</taxon>
        <taxon>Nectriaceae</taxon>
        <taxon>Fusarium</taxon>
        <taxon>Fusarium incarnatum-equiseti species complex</taxon>
    </lineage>
</organism>
<evidence type="ECO:0000313" key="5">
    <source>
        <dbReference type="Proteomes" id="UP000265631"/>
    </source>
</evidence>
<feature type="compositionally biased region" description="Polar residues" evidence="3">
    <location>
        <begin position="45"/>
        <end position="60"/>
    </location>
</feature>
<keyword evidence="2" id="KW-0560">Oxidoreductase</keyword>
<name>A0A395N5S3_9HYPO</name>
<feature type="compositionally biased region" description="Low complexity" evidence="3">
    <location>
        <begin position="259"/>
        <end position="302"/>
    </location>
</feature>
<feature type="region of interest" description="Disordered" evidence="3">
    <location>
        <begin position="176"/>
        <end position="340"/>
    </location>
</feature>
<protein>
    <submittedName>
        <fullName evidence="4">Ww domain-containing oxidoreductase</fullName>
    </submittedName>
</protein>
<feature type="compositionally biased region" description="Acidic residues" evidence="3">
    <location>
        <begin position="8"/>
        <end position="21"/>
    </location>
</feature>
<dbReference type="STRING" id="2594813.A0A395N5S3"/>
<evidence type="ECO:0000313" key="4">
    <source>
        <dbReference type="EMBL" id="RFN54999.1"/>
    </source>
</evidence>
<keyword evidence="5" id="KW-1185">Reference proteome</keyword>
<accession>A0A395N5S3</accession>
<dbReference type="AlphaFoldDB" id="A0A395N5S3"/>
<comment type="similarity">
    <text evidence="1">Belongs to the short-chain dehydrogenases/reductases (SDR) family.</text>
</comment>
<dbReference type="PANTHER" id="PTHR24320">
    <property type="entry name" value="RETINOL DEHYDROGENASE"/>
    <property type="match status" value="1"/>
</dbReference>
<gene>
    <name evidence="4" type="ORF">FIE12Z_682</name>
</gene>
<feature type="compositionally biased region" description="Polar residues" evidence="3">
    <location>
        <begin position="226"/>
        <end position="242"/>
    </location>
</feature>
<dbReference type="Gene3D" id="3.40.50.720">
    <property type="entry name" value="NAD(P)-binding Rossmann-like Domain"/>
    <property type="match status" value="1"/>
</dbReference>
<comment type="caution">
    <text evidence="4">The sequence shown here is derived from an EMBL/GenBank/DDBJ whole genome shotgun (WGS) entry which is preliminary data.</text>
</comment>
<dbReference type="SUPFAM" id="SSF51735">
    <property type="entry name" value="NAD(P)-binding Rossmann-fold domains"/>
    <property type="match status" value="1"/>
</dbReference>
<evidence type="ECO:0000256" key="2">
    <source>
        <dbReference type="ARBA" id="ARBA00023002"/>
    </source>
</evidence>
<dbReference type="PANTHER" id="PTHR24320:SF148">
    <property type="entry name" value="NAD(P)-BINDING ROSSMANN-FOLD SUPERFAMILY PROTEIN"/>
    <property type="match status" value="1"/>
</dbReference>
<evidence type="ECO:0000256" key="3">
    <source>
        <dbReference type="SAM" id="MobiDB-lite"/>
    </source>
</evidence>
<dbReference type="GO" id="GO:0016491">
    <property type="term" value="F:oxidoreductase activity"/>
    <property type="evidence" value="ECO:0007669"/>
    <property type="project" value="UniProtKB-KW"/>
</dbReference>
<feature type="compositionally biased region" description="Low complexity" evidence="3">
    <location>
        <begin position="177"/>
        <end position="200"/>
    </location>
</feature>
<feature type="compositionally biased region" description="Polar residues" evidence="3">
    <location>
        <begin position="204"/>
        <end position="213"/>
    </location>
</feature>
<proteinExistence type="inferred from homology"/>
<dbReference type="InterPro" id="IPR036291">
    <property type="entry name" value="NAD(P)-bd_dom_sf"/>
</dbReference>
<reference evidence="4 5" key="1">
    <citation type="journal article" date="2018" name="PLoS Pathog.">
        <title>Evolution of structural diversity of trichothecenes, a family of toxins produced by plant pathogenic and entomopathogenic fungi.</title>
        <authorList>
            <person name="Proctor R.H."/>
            <person name="McCormick S.P."/>
            <person name="Kim H.S."/>
            <person name="Cardoza R.E."/>
            <person name="Stanley A.M."/>
            <person name="Lindo L."/>
            <person name="Kelly A."/>
            <person name="Brown D.W."/>
            <person name="Lee T."/>
            <person name="Vaughan M.M."/>
            <person name="Alexander N.J."/>
            <person name="Busman M."/>
            <person name="Gutierrez S."/>
        </authorList>
    </citation>
    <scope>NUCLEOTIDE SEQUENCE [LARGE SCALE GENOMIC DNA]</scope>
    <source>
        <strain evidence="4 5">NRRL 13405</strain>
    </source>
</reference>
<evidence type="ECO:0000256" key="1">
    <source>
        <dbReference type="ARBA" id="ARBA00006484"/>
    </source>
</evidence>
<sequence length="690" mass="75748">MEPTGDQDNQELEVAESIEADETSKEGQSSQVPEASAPTVAQPPMVTQSSYRDQSTQTVEQPLAPQAAQVSQAPQAARHVQIAPAPQRGVHHPQMMHSSQWPQFAPHPHMHQSPHYPIGYVPYRQMPRHPHQPMAHPQYMIYAHPHQVPQPPHPQMPQSAYHHMLQAPYPYQSPYTGPQVVQYVPQPGQPPEQGHVHQPGNAPQPRNTHQLGQAHQPAQAPPRSPLFTTEGTPIPTPQQSPLFTPLATPRWTPTPTPGPQSAAATPAPQSAVPSPAPQSTASTPAPESVASTPTPESSPETTIYDMGPPPKKKRGPKPKPLSERKPLRNTPIVRKENTYSKRKREEVITWMIHHRVDRRGEMVPPSTTDAEAHFQIPRSTIAGWKKSIHYMAAPATYTAYSVTAYTPPSFQSMLLGLEAIKQLLSQSQPYKVILGARNTQRAQKSYDEINYDHSSSSVTILPLELSDLKGVKSFAEQTLQKLGREKIDYLLLNAGLGGVGADGPGPNGSKWCESHVVNHLSQHYLVHLLKDKLVESKSRIVFVSSGAVRRVSDPSELDEELKAGSGADAPTTYSNTKFTGLLGAHWWRRQLADSNNVVAVSPGLIPGTGLAKQMGIQASMPDAKSIPEGASSVLAALTRSDFPEDPDRIFLTSWGEWWEKNVIELSTDKALQDKWCPSKEEIERDAGISS</sequence>
<feature type="compositionally biased region" description="Low complexity" evidence="3">
    <location>
        <begin position="61"/>
        <end position="77"/>
    </location>
</feature>
<feature type="region of interest" description="Disordered" evidence="3">
    <location>
        <begin position="1"/>
        <end position="79"/>
    </location>
</feature>